<gene>
    <name evidence="2" type="ORF">IHE55_29945</name>
</gene>
<keyword evidence="1" id="KW-1133">Transmembrane helix</keyword>
<protein>
    <submittedName>
        <fullName evidence="2">Uncharacterized protein</fullName>
    </submittedName>
</protein>
<reference evidence="2 3" key="1">
    <citation type="submission" date="2020-09" db="EMBL/GenBank/DDBJ databases">
        <title>Biosynthesis of the nuclear factor of activated T cells inhibitor NFAT-133 and its congeners in Streptomyces pactum.</title>
        <authorList>
            <person name="Zhou W."/>
            <person name="Posri P."/>
            <person name="Abugrain M.E."/>
            <person name="Weisberg A.J."/>
            <person name="Chang J.H."/>
            <person name="Mahmud T."/>
        </authorList>
    </citation>
    <scope>NUCLEOTIDE SEQUENCE [LARGE SCALE GENOMIC DNA]</scope>
    <source>
        <strain evidence="2 3">ATCC 27456</strain>
    </source>
</reference>
<proteinExistence type="predicted"/>
<dbReference type="Proteomes" id="UP000807371">
    <property type="component" value="Unassembled WGS sequence"/>
</dbReference>
<keyword evidence="1" id="KW-0472">Membrane</keyword>
<dbReference type="RefSeq" id="WP_197992545.1">
    <property type="nucleotide sequence ID" value="NZ_JACYXC010000002.1"/>
</dbReference>
<keyword evidence="1" id="KW-0812">Transmembrane</keyword>
<evidence type="ECO:0000256" key="1">
    <source>
        <dbReference type="SAM" id="Phobius"/>
    </source>
</evidence>
<feature type="transmembrane region" description="Helical" evidence="1">
    <location>
        <begin position="42"/>
        <end position="63"/>
    </location>
</feature>
<comment type="caution">
    <text evidence="2">The sequence shown here is derived from an EMBL/GenBank/DDBJ whole genome shotgun (WGS) entry which is preliminary data.</text>
</comment>
<accession>A0ABS0NU77</accession>
<organism evidence="2 3">
    <name type="scientific">Streptomyces pactum</name>
    <dbReference type="NCBI Taxonomy" id="68249"/>
    <lineage>
        <taxon>Bacteria</taxon>
        <taxon>Bacillati</taxon>
        <taxon>Actinomycetota</taxon>
        <taxon>Actinomycetes</taxon>
        <taxon>Kitasatosporales</taxon>
        <taxon>Streptomycetaceae</taxon>
        <taxon>Streptomyces</taxon>
    </lineage>
</organism>
<name>A0ABS0NU77_9ACTN</name>
<evidence type="ECO:0000313" key="2">
    <source>
        <dbReference type="EMBL" id="MBH5338774.1"/>
    </source>
</evidence>
<dbReference type="EMBL" id="JACYXC010000002">
    <property type="protein sequence ID" value="MBH5338774.1"/>
    <property type="molecule type" value="Genomic_DNA"/>
</dbReference>
<keyword evidence="3" id="KW-1185">Reference proteome</keyword>
<evidence type="ECO:0000313" key="3">
    <source>
        <dbReference type="Proteomes" id="UP000807371"/>
    </source>
</evidence>
<sequence>MKYDVLQVLGMLVLAVFGQGLVRLLLDHGHRGLLGWLPGGFAPALVAHAALSAAGLLLTGWAYRHARVLGRR</sequence>